<comment type="subcellular location">
    <subcellularLocation>
        <location evidence="5">Nucleus</location>
    </subcellularLocation>
</comment>
<dbReference type="PROSITE" id="PS40000">
    <property type="entry name" value="DM_1"/>
    <property type="match status" value="1"/>
</dbReference>
<dbReference type="GO" id="GO:0007548">
    <property type="term" value="P:sex differentiation"/>
    <property type="evidence" value="ECO:0007669"/>
    <property type="project" value="TreeGrafter"/>
</dbReference>
<accession>A0A1I8B7Y1</accession>
<feature type="compositionally biased region" description="Low complexity" evidence="6">
    <location>
        <begin position="282"/>
        <end position="291"/>
    </location>
</feature>
<sequence length="504" mass="58261">MSNNEDSSCQRFFAFSKRVPKDVKRFCGICRQHGKMEETRGHICEFKDCECQKCNLVRSRRLVMSQQIRLRRAQDKRFQRTDRPEEADVIPLLTPQFQQQLERSASPQPPNGLIIDEETQQQMLDINGKNMCYFCQKCKNHGVLVWKKQHKRQCPFTNCSCDFCELIETRRRLDQHLVVARHKIEGYGKGKSRKLNLQKEEENNNNIKSNSEDEENNILSEEPPKKKSTISINLEENENACTSSEAKEENNKLQKEPLEALNEQIWRIQNQQQISPKDIKSRNSSFSSIESFSTSREVSAAPLINEQQQQQKQQQPTQQFFNSNTNLLIPQNDISSSFLNILPNFLPNERQQQLTQTNQNSLDQFILNCLNQTILPKPSLISPPNSKILQQNSENGNLINENENEFQKNILLQIIAQLLQEQQKSKIAETIIGAQHQALLRNLILTGNNNRNTEMFPQTFFDPTIFATNFLAAQQGLLPKNNEEQQQLQIQSAFNILQSGFGLL</sequence>
<dbReference type="SUPFAM" id="SSF82927">
    <property type="entry name" value="Cysteine-rich DNA binding domain, (DM domain)"/>
    <property type="match status" value="2"/>
</dbReference>
<dbReference type="SMART" id="SM00301">
    <property type="entry name" value="DM"/>
    <property type="match status" value="2"/>
</dbReference>
<dbReference type="Proteomes" id="UP000095281">
    <property type="component" value="Unplaced"/>
</dbReference>
<feature type="region of interest" description="Disordered" evidence="6">
    <location>
        <begin position="272"/>
        <end position="291"/>
    </location>
</feature>
<keyword evidence="4 5" id="KW-0539">Nucleus</keyword>
<protein>
    <submittedName>
        <fullName evidence="9">DM domain-containing protein</fullName>
    </submittedName>
</protein>
<evidence type="ECO:0000313" key="8">
    <source>
        <dbReference type="Proteomes" id="UP000095281"/>
    </source>
</evidence>
<evidence type="ECO:0000256" key="6">
    <source>
        <dbReference type="SAM" id="MobiDB-lite"/>
    </source>
</evidence>
<feature type="region of interest" description="Disordered" evidence="6">
    <location>
        <begin position="189"/>
        <end position="230"/>
    </location>
</feature>
<dbReference type="OMA" id="ENENACT"/>
<proteinExistence type="predicted"/>
<dbReference type="PANTHER" id="PTHR12322:SF118">
    <property type="entry name" value="DM DOMAIN-CONTAINING PROTEIN"/>
    <property type="match status" value="1"/>
</dbReference>
<dbReference type="GO" id="GO:0046872">
    <property type="term" value="F:metal ion binding"/>
    <property type="evidence" value="ECO:0007669"/>
    <property type="project" value="UniProtKB-KW"/>
</dbReference>
<keyword evidence="3 5" id="KW-0238">DNA-binding</keyword>
<name>A0A1I8B7Y1_MELHA</name>
<dbReference type="Gene3D" id="4.10.1040.10">
    <property type="entry name" value="DM DNA-binding domain"/>
    <property type="match status" value="2"/>
</dbReference>
<keyword evidence="1 5" id="KW-0479">Metal-binding</keyword>
<organism evidence="8 9">
    <name type="scientific">Meloidogyne hapla</name>
    <name type="common">Root-knot nematode worm</name>
    <dbReference type="NCBI Taxonomy" id="6305"/>
    <lineage>
        <taxon>Eukaryota</taxon>
        <taxon>Metazoa</taxon>
        <taxon>Ecdysozoa</taxon>
        <taxon>Nematoda</taxon>
        <taxon>Chromadorea</taxon>
        <taxon>Rhabditida</taxon>
        <taxon>Tylenchina</taxon>
        <taxon>Tylenchomorpha</taxon>
        <taxon>Tylenchoidea</taxon>
        <taxon>Meloidogynidae</taxon>
        <taxon>Meloidogyninae</taxon>
        <taxon>Meloidogyne</taxon>
    </lineage>
</organism>
<evidence type="ECO:0000259" key="7">
    <source>
        <dbReference type="PROSITE" id="PS50809"/>
    </source>
</evidence>
<evidence type="ECO:0000256" key="4">
    <source>
        <dbReference type="ARBA" id="ARBA00023242"/>
    </source>
</evidence>
<evidence type="ECO:0000256" key="2">
    <source>
        <dbReference type="ARBA" id="ARBA00022833"/>
    </source>
</evidence>
<dbReference type="InterPro" id="IPR026607">
    <property type="entry name" value="DMRT"/>
</dbReference>
<dbReference type="WBParaSite" id="MhA1_Contig1499.frz3.gene12">
    <property type="protein sequence ID" value="MhA1_Contig1499.frz3.gene12"/>
    <property type="gene ID" value="MhA1_Contig1499.frz3.gene12"/>
</dbReference>
<evidence type="ECO:0000256" key="3">
    <source>
        <dbReference type="ARBA" id="ARBA00023125"/>
    </source>
</evidence>
<dbReference type="GO" id="GO:0000978">
    <property type="term" value="F:RNA polymerase II cis-regulatory region sequence-specific DNA binding"/>
    <property type="evidence" value="ECO:0007669"/>
    <property type="project" value="TreeGrafter"/>
</dbReference>
<dbReference type="PANTHER" id="PTHR12322">
    <property type="entry name" value="DOUBLESEX AND MAB-3 RELATED TRANSCRIPTION FACTOR DMRT"/>
    <property type="match status" value="1"/>
</dbReference>
<dbReference type="InterPro" id="IPR036407">
    <property type="entry name" value="DM_DNA-bd_sf"/>
</dbReference>
<keyword evidence="8" id="KW-1185">Reference proteome</keyword>
<feature type="DNA-binding region" description="DM" evidence="5">
    <location>
        <begin position="135"/>
        <end position="183"/>
    </location>
</feature>
<dbReference type="AlphaFoldDB" id="A0A1I8B7Y1"/>
<feature type="DNA-binding region" description="DM" evidence="5">
    <location>
        <begin position="27"/>
        <end position="72"/>
    </location>
</feature>
<keyword evidence="2 5" id="KW-0862">Zinc</keyword>
<evidence type="ECO:0000256" key="1">
    <source>
        <dbReference type="ARBA" id="ARBA00022723"/>
    </source>
</evidence>
<reference evidence="9" key="1">
    <citation type="submission" date="2016-11" db="UniProtKB">
        <authorList>
            <consortium name="WormBaseParasite"/>
        </authorList>
    </citation>
    <scope>IDENTIFICATION</scope>
</reference>
<dbReference type="PROSITE" id="PS50809">
    <property type="entry name" value="DM_2"/>
    <property type="match status" value="2"/>
</dbReference>
<dbReference type="GO" id="GO:0005634">
    <property type="term" value="C:nucleus"/>
    <property type="evidence" value="ECO:0007669"/>
    <property type="project" value="UniProtKB-SubCell"/>
</dbReference>
<feature type="domain" description="DM" evidence="7">
    <location>
        <begin position="27"/>
        <end position="72"/>
    </location>
</feature>
<dbReference type="GO" id="GO:0000981">
    <property type="term" value="F:DNA-binding transcription factor activity, RNA polymerase II-specific"/>
    <property type="evidence" value="ECO:0007669"/>
    <property type="project" value="TreeGrafter"/>
</dbReference>
<evidence type="ECO:0000256" key="5">
    <source>
        <dbReference type="PROSITE-ProRule" id="PRU00070"/>
    </source>
</evidence>
<evidence type="ECO:0000313" key="9">
    <source>
        <dbReference type="WBParaSite" id="MhA1_Contig1499.frz3.gene12"/>
    </source>
</evidence>
<feature type="domain" description="DM" evidence="7">
    <location>
        <begin position="135"/>
        <end position="183"/>
    </location>
</feature>
<dbReference type="InterPro" id="IPR001275">
    <property type="entry name" value="DM_DNA-bd"/>
</dbReference>
<dbReference type="Pfam" id="PF00751">
    <property type="entry name" value="DM"/>
    <property type="match status" value="2"/>
</dbReference>